<keyword evidence="2" id="KW-0472">Membrane</keyword>
<reference evidence="3 4" key="1">
    <citation type="submission" date="2018-08" db="EMBL/GenBank/DDBJ databases">
        <authorList>
            <person name="Laetsch R D."/>
            <person name="Stevens L."/>
            <person name="Kumar S."/>
            <person name="Blaxter L. M."/>
        </authorList>
    </citation>
    <scope>NUCLEOTIDE SEQUENCE [LARGE SCALE GENOMIC DNA]</scope>
</reference>
<proteinExistence type="predicted"/>
<feature type="compositionally biased region" description="Low complexity" evidence="1">
    <location>
        <begin position="246"/>
        <end position="256"/>
    </location>
</feature>
<gene>
    <name evidence="3" type="ORF">NLS_LOCUS2183</name>
</gene>
<name>A0A3P6SCE8_LITSI</name>
<dbReference type="Proteomes" id="UP000277928">
    <property type="component" value="Unassembled WGS sequence"/>
</dbReference>
<feature type="region of interest" description="Disordered" evidence="1">
    <location>
        <begin position="216"/>
        <end position="337"/>
    </location>
</feature>
<evidence type="ECO:0000313" key="3">
    <source>
        <dbReference type="EMBL" id="VDK73622.1"/>
    </source>
</evidence>
<feature type="compositionally biased region" description="Basic residues" evidence="1">
    <location>
        <begin position="321"/>
        <end position="337"/>
    </location>
</feature>
<feature type="region of interest" description="Disordered" evidence="1">
    <location>
        <begin position="1"/>
        <end position="22"/>
    </location>
</feature>
<feature type="transmembrane region" description="Helical" evidence="2">
    <location>
        <begin position="76"/>
        <end position="102"/>
    </location>
</feature>
<accession>A0A3P6SCE8</accession>
<dbReference type="EMBL" id="UYRX01000095">
    <property type="protein sequence ID" value="VDK73622.1"/>
    <property type="molecule type" value="Genomic_DNA"/>
</dbReference>
<protein>
    <submittedName>
        <fullName evidence="3">Uncharacterized protein</fullName>
    </submittedName>
</protein>
<dbReference type="OrthoDB" id="5854855at2759"/>
<sequence>MSPTRKPISRNPTQMDKGQKAKTHKNLQNFLVQEKMHAGRKNVSGLIVNQTTDEYFSVEEHNFIYTGIPNETATKLVLMLMGFIISLIFLCMFLIAAVYIYYKGKSNGKSFTATEANVKTDKANSPYIVTPEQKITQQLLSSEMVTPIECSASDIAQLVRYMALYGKFTEDEIYRTPQSCIRLVIRGKTKFDSSEMHVNTVIFIVNGTIQVTVSKNEQKTTRRFSSRKDLSSDKQNSTLRAKSRKSIQQQGISSSKPTPRKKARRKQFSDELNYGSGAKRSSRRGNAAEKQRKVKDGEKIKSKLNRRLVEISPSARERPSRKWKKRKHLRESKRHKK</sequence>
<feature type="compositionally biased region" description="Basic and acidic residues" evidence="1">
    <location>
        <begin position="216"/>
        <end position="232"/>
    </location>
</feature>
<evidence type="ECO:0000256" key="1">
    <source>
        <dbReference type="SAM" id="MobiDB-lite"/>
    </source>
</evidence>
<feature type="compositionally biased region" description="Basic and acidic residues" evidence="1">
    <location>
        <begin position="286"/>
        <end position="301"/>
    </location>
</feature>
<organism evidence="3 4">
    <name type="scientific">Litomosoides sigmodontis</name>
    <name type="common">Filarial nematode worm</name>
    <dbReference type="NCBI Taxonomy" id="42156"/>
    <lineage>
        <taxon>Eukaryota</taxon>
        <taxon>Metazoa</taxon>
        <taxon>Ecdysozoa</taxon>
        <taxon>Nematoda</taxon>
        <taxon>Chromadorea</taxon>
        <taxon>Rhabditida</taxon>
        <taxon>Spirurina</taxon>
        <taxon>Spiruromorpha</taxon>
        <taxon>Filarioidea</taxon>
        <taxon>Onchocercidae</taxon>
        <taxon>Litomosoides</taxon>
    </lineage>
</organism>
<evidence type="ECO:0000256" key="2">
    <source>
        <dbReference type="SAM" id="Phobius"/>
    </source>
</evidence>
<keyword evidence="2" id="KW-0812">Transmembrane</keyword>
<evidence type="ECO:0000313" key="4">
    <source>
        <dbReference type="Proteomes" id="UP000277928"/>
    </source>
</evidence>
<dbReference type="AlphaFoldDB" id="A0A3P6SCE8"/>
<keyword evidence="4" id="KW-1185">Reference proteome</keyword>
<keyword evidence="2" id="KW-1133">Transmembrane helix</keyword>